<dbReference type="EMBL" id="UXUI01011094">
    <property type="protein sequence ID" value="VDD95938.1"/>
    <property type="molecule type" value="Genomic_DNA"/>
</dbReference>
<gene>
    <name evidence="1" type="ORF">EVEC_LOCUS10689</name>
</gene>
<evidence type="ECO:0000313" key="2">
    <source>
        <dbReference type="Proteomes" id="UP000274131"/>
    </source>
</evidence>
<keyword evidence="2" id="KW-1185">Reference proteome</keyword>
<accession>A0A0N4VKJ3</accession>
<reference evidence="3" key="1">
    <citation type="submission" date="2017-02" db="UniProtKB">
        <authorList>
            <consortium name="WormBaseParasite"/>
        </authorList>
    </citation>
    <scope>IDENTIFICATION</scope>
</reference>
<dbReference type="WBParaSite" id="EVEC_0001138101-mRNA-1">
    <property type="protein sequence ID" value="EVEC_0001138101-mRNA-1"/>
    <property type="gene ID" value="EVEC_0001138101"/>
</dbReference>
<proteinExistence type="predicted"/>
<dbReference type="Proteomes" id="UP000274131">
    <property type="component" value="Unassembled WGS sequence"/>
</dbReference>
<protein>
    <submittedName>
        <fullName evidence="3">Glycosyl transferase</fullName>
    </submittedName>
</protein>
<evidence type="ECO:0000313" key="1">
    <source>
        <dbReference type="EMBL" id="VDD95938.1"/>
    </source>
</evidence>
<reference evidence="1 2" key="2">
    <citation type="submission" date="2018-10" db="EMBL/GenBank/DDBJ databases">
        <authorList>
            <consortium name="Pathogen Informatics"/>
        </authorList>
    </citation>
    <scope>NUCLEOTIDE SEQUENCE [LARGE SCALE GENOMIC DNA]</scope>
</reference>
<evidence type="ECO:0000313" key="3">
    <source>
        <dbReference type="WBParaSite" id="EVEC_0001138101-mRNA-1"/>
    </source>
</evidence>
<sequence length="284" mass="33345">MQLWDSDVPSLRCQCVRYFAIEHHRYFAVKSLLPQALLKKIQDLRVEIGIYIRIHRKVCEILPEQIIVADNLTIDWQKTAECCYSRIEDKNAFAFAVVNALIKEIPLAWDRLNNTVGSKRSLGGCSIVRSAALTMQQGLTLNFSSLSAAQDGFPLVYQHSFFEASKTPDTPEVCNSKYYVMYYFYKAILHRHYHMVDFITVDINNPCYHRMHKYLMQNSEVFIANLARVPRRYQARTLVLVKKFFAWCLNKQIIQYRILIDDLRFQKNCDFVESLYRLLPRSYG</sequence>
<organism evidence="3">
    <name type="scientific">Enterobius vermicularis</name>
    <name type="common">Human pinworm</name>
    <dbReference type="NCBI Taxonomy" id="51028"/>
    <lineage>
        <taxon>Eukaryota</taxon>
        <taxon>Metazoa</taxon>
        <taxon>Ecdysozoa</taxon>
        <taxon>Nematoda</taxon>
        <taxon>Chromadorea</taxon>
        <taxon>Rhabditida</taxon>
        <taxon>Spirurina</taxon>
        <taxon>Oxyuridomorpha</taxon>
        <taxon>Oxyuroidea</taxon>
        <taxon>Oxyuridae</taxon>
        <taxon>Enterobius</taxon>
    </lineage>
</organism>
<dbReference type="AlphaFoldDB" id="A0A0N4VKJ3"/>
<name>A0A0N4VKJ3_ENTVE</name>